<keyword evidence="4" id="KW-1133">Transmembrane helix</keyword>
<feature type="compositionally biased region" description="Polar residues" evidence="3">
    <location>
        <begin position="362"/>
        <end position="384"/>
    </location>
</feature>
<proteinExistence type="predicted"/>
<dbReference type="InterPro" id="IPR015915">
    <property type="entry name" value="Kelch-typ_b-propeller"/>
</dbReference>
<dbReference type="SUPFAM" id="SSF117281">
    <property type="entry name" value="Kelch motif"/>
    <property type="match status" value="1"/>
</dbReference>
<sequence>MYGGVPSNIPNSAPLVLLNTTSVNPYFLPIFPNNTNSNVFQQSYLGAALDLGFGTNSIWVFGGYNLNNNNTATSSQAYLYNYVLNQFSATQGFAPGNFSRFGHTASLSNDGKNIYVMGGTIIMPGMDHTSNITDTYLNDIWVYDTSTTLWTINNITGNINSWPTGRKFHTATTIPGTTHILIFGGELTTGSYQLVNDPVYLYDYQQNQFQKVSLANSDNRPTMLSGHSAVYYKDPITSEQYVFILFGQGVNGNPTNATNIINVTDVTNLAWVKDQASSSAGATSNGSSSLSTGAIAGIAVGAAIAGIGITGALIFSVLRKRRAKQQFVLQSTDPRNHDGAYVEETTFAVQTSMPEQDGKMSVYSSPVSQPSTTKPYDGATQTLLSKPDDGEFATKPFEQSPMTEATKPFQDEPTVVFTKPFDTNAK</sequence>
<feature type="transmembrane region" description="Helical" evidence="4">
    <location>
        <begin position="294"/>
        <end position="318"/>
    </location>
</feature>
<keyword evidence="6" id="KW-1185">Reference proteome</keyword>
<evidence type="ECO:0000256" key="1">
    <source>
        <dbReference type="ARBA" id="ARBA00022441"/>
    </source>
</evidence>
<dbReference type="STRING" id="101127.A0A1X2G9W8"/>
<dbReference type="Proteomes" id="UP000242146">
    <property type="component" value="Unassembled WGS sequence"/>
</dbReference>
<organism evidence="5 6">
    <name type="scientific">Hesseltinella vesiculosa</name>
    <dbReference type="NCBI Taxonomy" id="101127"/>
    <lineage>
        <taxon>Eukaryota</taxon>
        <taxon>Fungi</taxon>
        <taxon>Fungi incertae sedis</taxon>
        <taxon>Mucoromycota</taxon>
        <taxon>Mucoromycotina</taxon>
        <taxon>Mucoromycetes</taxon>
        <taxon>Mucorales</taxon>
        <taxon>Cunninghamellaceae</taxon>
        <taxon>Hesseltinella</taxon>
    </lineage>
</organism>
<gene>
    <name evidence="5" type="ORF">DM01DRAFT_1338466</name>
</gene>
<accession>A0A1X2G9W8</accession>
<feature type="region of interest" description="Disordered" evidence="3">
    <location>
        <begin position="357"/>
        <end position="426"/>
    </location>
</feature>
<keyword evidence="1" id="KW-0880">Kelch repeat</keyword>
<dbReference type="AlphaFoldDB" id="A0A1X2G9W8"/>
<dbReference type="EMBL" id="MCGT01000028">
    <property type="protein sequence ID" value="ORX48807.1"/>
    <property type="molecule type" value="Genomic_DNA"/>
</dbReference>
<dbReference type="PANTHER" id="PTHR46093:SF18">
    <property type="entry name" value="FIBRONECTIN TYPE-III DOMAIN-CONTAINING PROTEIN"/>
    <property type="match status" value="1"/>
</dbReference>
<keyword evidence="4" id="KW-0472">Membrane</keyword>
<protein>
    <recommendedName>
        <fullName evidence="7">Galactose oxidase</fullName>
    </recommendedName>
</protein>
<keyword evidence="4" id="KW-0812">Transmembrane</keyword>
<name>A0A1X2G9W8_9FUNG</name>
<comment type="caution">
    <text evidence="5">The sequence shown here is derived from an EMBL/GenBank/DDBJ whole genome shotgun (WGS) entry which is preliminary data.</text>
</comment>
<dbReference type="Pfam" id="PF24681">
    <property type="entry name" value="Kelch_KLHDC2_KLHL20_DRC7"/>
    <property type="match status" value="1"/>
</dbReference>
<reference evidence="5 6" key="1">
    <citation type="submission" date="2016-07" db="EMBL/GenBank/DDBJ databases">
        <title>Pervasive Adenine N6-methylation of Active Genes in Fungi.</title>
        <authorList>
            <consortium name="DOE Joint Genome Institute"/>
            <person name="Mondo S.J."/>
            <person name="Dannebaum R.O."/>
            <person name="Kuo R.C."/>
            <person name="Labutti K."/>
            <person name="Haridas S."/>
            <person name="Kuo A."/>
            <person name="Salamov A."/>
            <person name="Ahrendt S.R."/>
            <person name="Lipzen A."/>
            <person name="Sullivan W."/>
            <person name="Andreopoulos W.B."/>
            <person name="Clum A."/>
            <person name="Lindquist E."/>
            <person name="Daum C."/>
            <person name="Ramamoorthy G.K."/>
            <person name="Gryganskyi A."/>
            <person name="Culley D."/>
            <person name="Magnuson J.K."/>
            <person name="James T.Y."/>
            <person name="O'Malley M.A."/>
            <person name="Stajich J.E."/>
            <person name="Spatafora J.W."/>
            <person name="Visel A."/>
            <person name="Grigoriev I.V."/>
        </authorList>
    </citation>
    <scope>NUCLEOTIDE SEQUENCE [LARGE SCALE GENOMIC DNA]</scope>
    <source>
        <strain evidence="5 6">NRRL 3301</strain>
    </source>
</reference>
<evidence type="ECO:0000256" key="2">
    <source>
        <dbReference type="ARBA" id="ARBA00022737"/>
    </source>
</evidence>
<evidence type="ECO:0000313" key="6">
    <source>
        <dbReference type="Proteomes" id="UP000242146"/>
    </source>
</evidence>
<dbReference type="Gene3D" id="2.120.10.80">
    <property type="entry name" value="Kelch-type beta propeller"/>
    <property type="match status" value="1"/>
</dbReference>
<evidence type="ECO:0000256" key="4">
    <source>
        <dbReference type="SAM" id="Phobius"/>
    </source>
</evidence>
<dbReference type="OrthoDB" id="2363417at2759"/>
<keyword evidence="2" id="KW-0677">Repeat</keyword>
<evidence type="ECO:0000313" key="5">
    <source>
        <dbReference type="EMBL" id="ORX48807.1"/>
    </source>
</evidence>
<evidence type="ECO:0000256" key="3">
    <source>
        <dbReference type="SAM" id="MobiDB-lite"/>
    </source>
</evidence>
<dbReference type="PANTHER" id="PTHR46093">
    <property type="entry name" value="ACYL-COA-BINDING DOMAIN-CONTAINING PROTEIN 5"/>
    <property type="match status" value="1"/>
</dbReference>
<evidence type="ECO:0008006" key="7">
    <source>
        <dbReference type="Google" id="ProtNLM"/>
    </source>
</evidence>